<dbReference type="Proteomes" id="UP001597296">
    <property type="component" value="Unassembled WGS sequence"/>
</dbReference>
<accession>A0ABW5C665</accession>
<organism evidence="1 2">
    <name type="scientific">Phaeospirillum tilakii</name>
    <dbReference type="NCBI Taxonomy" id="741673"/>
    <lineage>
        <taxon>Bacteria</taxon>
        <taxon>Pseudomonadati</taxon>
        <taxon>Pseudomonadota</taxon>
        <taxon>Alphaproteobacteria</taxon>
        <taxon>Rhodospirillales</taxon>
        <taxon>Rhodospirillaceae</taxon>
        <taxon>Phaeospirillum</taxon>
    </lineage>
</organism>
<comment type="caution">
    <text evidence="1">The sequence shown here is derived from an EMBL/GenBank/DDBJ whole genome shotgun (WGS) entry which is preliminary data.</text>
</comment>
<evidence type="ECO:0000313" key="1">
    <source>
        <dbReference type="EMBL" id="MFD2232854.1"/>
    </source>
</evidence>
<dbReference type="RefSeq" id="WP_377314530.1">
    <property type="nucleotide sequence ID" value="NZ_JBHUIY010000004.1"/>
</dbReference>
<sequence>MPEFNMGDQFRGLPMGDLIGAPLSAACEAQVRLATATANFINVVGFLPPKNDNDPLQVRTVAFRFDRASRSTPPDIKASDIPQETVNLEVPLLALVKIPSLAINKVDITFDMEVKNAQASSEGSTSQAALDAQAKVGWGPFSVSVKITGSVSSHKENTRSTDQTAKYHVEVHAVDDGMPEGLARVLDLIAQSVAPKKITSVNASAATPAVGTGTP</sequence>
<keyword evidence="2" id="KW-1185">Reference proteome</keyword>
<evidence type="ECO:0000313" key="2">
    <source>
        <dbReference type="Proteomes" id="UP001597296"/>
    </source>
</evidence>
<dbReference type="EMBL" id="JBHUIY010000004">
    <property type="protein sequence ID" value="MFD2232854.1"/>
    <property type="molecule type" value="Genomic_DNA"/>
</dbReference>
<dbReference type="InterPro" id="IPR024510">
    <property type="entry name" value="DUF2589"/>
</dbReference>
<name>A0ABW5C665_9PROT</name>
<dbReference type="Pfam" id="PF11655">
    <property type="entry name" value="DUF2589"/>
    <property type="match status" value="1"/>
</dbReference>
<proteinExistence type="predicted"/>
<protein>
    <submittedName>
        <fullName evidence="1">DUF2589 domain-containing protein</fullName>
    </submittedName>
</protein>
<reference evidence="2" key="1">
    <citation type="journal article" date="2019" name="Int. J. Syst. Evol. Microbiol.">
        <title>The Global Catalogue of Microorganisms (GCM) 10K type strain sequencing project: providing services to taxonomists for standard genome sequencing and annotation.</title>
        <authorList>
            <consortium name="The Broad Institute Genomics Platform"/>
            <consortium name="The Broad Institute Genome Sequencing Center for Infectious Disease"/>
            <person name="Wu L."/>
            <person name="Ma J."/>
        </authorList>
    </citation>
    <scope>NUCLEOTIDE SEQUENCE [LARGE SCALE GENOMIC DNA]</scope>
    <source>
        <strain evidence="2">KCTC 15012</strain>
    </source>
</reference>
<gene>
    <name evidence="1" type="ORF">ACFSNB_03455</name>
</gene>